<dbReference type="EMBL" id="JACCKA010000094">
    <property type="protein sequence ID" value="NZA28514.1"/>
    <property type="molecule type" value="Genomic_DNA"/>
</dbReference>
<protein>
    <recommendedName>
        <fullName evidence="4">Tetratricopeptide repeat protein</fullName>
    </recommendedName>
</protein>
<keyword evidence="1" id="KW-0812">Transmembrane</keyword>
<evidence type="ECO:0008006" key="4">
    <source>
        <dbReference type="Google" id="ProtNLM"/>
    </source>
</evidence>
<dbReference type="InterPro" id="IPR011990">
    <property type="entry name" value="TPR-like_helical_dom_sf"/>
</dbReference>
<feature type="transmembrane region" description="Helical" evidence="1">
    <location>
        <begin position="34"/>
        <end position="51"/>
    </location>
</feature>
<dbReference type="RefSeq" id="WP_180680280.1">
    <property type="nucleotide sequence ID" value="NZ_JACCKA010000094.1"/>
</dbReference>
<sequence>MNRDGDPNAHASASAAASRRRAAARAWPGWRRHWRWAAAIAGVFLLLLIAVRQPLADLLWPQTRAETLREEAASALQRGHLSAADGSGARELYEAALAMEPDRGEAREGLMRVALAALERARRATAENRFADAHAALRLARELSAPREGAAAAADALRRREAAHAGLDQLWERAQRAHEAGRLHGGADTALPLYRRILQLDPGNADVLRAREDAIAELLQQARAGLRQGELASAAAAVALAREFDPGHVDLPDTGARLAEERDAALSGAAADLEAGQLERAEQRYRQLLEIDPGAADARAGLDQVGVALAQRAARLAADFRFADADAALARASALAPDHPAVLEGARQVERARRLKAQLGPKLSPRERAARVRELLASAAAAEERGDLLTPPGESAYDRLRSARAIAPDDPGVRRAGERLLPVARECFERELRSNSLGRARTCFDVRVALADDVGDLALARRRLAQRWLAIGDERLGAGELAPARAAAAAARDIDPAVPGLTEFVQRLDRASARAE</sequence>
<dbReference type="AlphaFoldDB" id="A0A853JIF4"/>
<accession>A0A853JIF4</accession>
<name>A0A853JIF4_9GAMM</name>
<evidence type="ECO:0000313" key="3">
    <source>
        <dbReference type="Proteomes" id="UP000578091"/>
    </source>
</evidence>
<dbReference type="Proteomes" id="UP000578091">
    <property type="component" value="Unassembled WGS sequence"/>
</dbReference>
<comment type="caution">
    <text evidence="2">The sequence shown here is derived from an EMBL/GenBank/DDBJ whole genome shotgun (WGS) entry which is preliminary data.</text>
</comment>
<evidence type="ECO:0000256" key="1">
    <source>
        <dbReference type="SAM" id="Phobius"/>
    </source>
</evidence>
<evidence type="ECO:0000313" key="2">
    <source>
        <dbReference type="EMBL" id="NZA28514.1"/>
    </source>
</evidence>
<reference evidence="2 3" key="1">
    <citation type="submission" date="2020-07" db="EMBL/GenBank/DDBJ databases">
        <title>Luteimonas sp. SJ-92.</title>
        <authorList>
            <person name="Huang X.-X."/>
            <person name="Xu L."/>
            <person name="Sun J.-Q."/>
        </authorList>
    </citation>
    <scope>NUCLEOTIDE SEQUENCE [LARGE SCALE GENOMIC DNA]</scope>
    <source>
        <strain evidence="2 3">SJ-92</strain>
    </source>
</reference>
<keyword evidence="1" id="KW-1133">Transmembrane helix</keyword>
<organism evidence="2 3">
    <name type="scientific">Luteimonas salinisoli</name>
    <dbReference type="NCBI Taxonomy" id="2752307"/>
    <lineage>
        <taxon>Bacteria</taxon>
        <taxon>Pseudomonadati</taxon>
        <taxon>Pseudomonadota</taxon>
        <taxon>Gammaproteobacteria</taxon>
        <taxon>Lysobacterales</taxon>
        <taxon>Lysobacteraceae</taxon>
        <taxon>Luteimonas</taxon>
    </lineage>
</organism>
<proteinExistence type="predicted"/>
<keyword evidence="3" id="KW-1185">Reference proteome</keyword>
<dbReference type="SUPFAM" id="SSF48452">
    <property type="entry name" value="TPR-like"/>
    <property type="match status" value="1"/>
</dbReference>
<dbReference type="Gene3D" id="1.25.40.10">
    <property type="entry name" value="Tetratricopeptide repeat domain"/>
    <property type="match status" value="2"/>
</dbReference>
<keyword evidence="1" id="KW-0472">Membrane</keyword>
<gene>
    <name evidence="2" type="ORF">H0E84_19245</name>
</gene>